<evidence type="ECO:0000313" key="1">
    <source>
        <dbReference type="EMBL" id="KAB2934271.1"/>
    </source>
</evidence>
<dbReference type="AlphaFoldDB" id="A0A833H3N4"/>
<name>A0A833H3N4_9LEPT</name>
<dbReference type="EMBL" id="WBUI01000003">
    <property type="protein sequence ID" value="KAB2934271.1"/>
    <property type="molecule type" value="Genomic_DNA"/>
</dbReference>
<dbReference type="Pfam" id="PF09720">
    <property type="entry name" value="Unstab_antitox"/>
    <property type="match status" value="1"/>
</dbReference>
<accession>A0A833H3N4</accession>
<organism evidence="1 2">
    <name type="scientific">Leptonema illini</name>
    <dbReference type="NCBI Taxonomy" id="183"/>
    <lineage>
        <taxon>Bacteria</taxon>
        <taxon>Pseudomonadati</taxon>
        <taxon>Spirochaetota</taxon>
        <taxon>Spirochaetia</taxon>
        <taxon>Leptospirales</taxon>
        <taxon>Leptospiraceae</taxon>
        <taxon>Leptonema</taxon>
    </lineage>
</organism>
<gene>
    <name evidence="1" type="ORF">F9K24_04390</name>
</gene>
<protein>
    <submittedName>
        <fullName evidence="1">Addiction module protein</fullName>
    </submittedName>
</protein>
<sequence>MAKMARTLDEARQIVNELSPEDKEILAIELGLEMKEVDPEVKKAWLAEARRRWKEFEDGKVEGIPAEEVFKRIRQKLSEARHY</sequence>
<dbReference type="InterPro" id="IPR013406">
    <property type="entry name" value="CHP02574_addiction_mod"/>
</dbReference>
<reference evidence="1 2" key="1">
    <citation type="submission" date="2019-10" db="EMBL/GenBank/DDBJ databases">
        <title>Extracellular Electron Transfer in a Candidatus Methanoperedens spp. Enrichment Culture.</title>
        <authorList>
            <person name="Berger S."/>
            <person name="Rangel Shaw D."/>
            <person name="Berben T."/>
            <person name="In 'T Zandt M."/>
            <person name="Frank J."/>
            <person name="Reimann J."/>
            <person name="Jetten M.S.M."/>
            <person name="Welte C.U."/>
        </authorList>
    </citation>
    <scope>NUCLEOTIDE SEQUENCE [LARGE SCALE GENOMIC DNA]</scope>
    <source>
        <strain evidence="1">SB12</strain>
    </source>
</reference>
<dbReference type="Proteomes" id="UP000460298">
    <property type="component" value="Unassembled WGS sequence"/>
</dbReference>
<comment type="caution">
    <text evidence="1">The sequence shown here is derived from an EMBL/GenBank/DDBJ whole genome shotgun (WGS) entry which is preliminary data.</text>
</comment>
<evidence type="ECO:0000313" key="2">
    <source>
        <dbReference type="Proteomes" id="UP000460298"/>
    </source>
</evidence>
<proteinExistence type="predicted"/>